<accession>A0ABV3XJK9</accession>
<reference evidence="1 2" key="1">
    <citation type="submission" date="2024-06" db="EMBL/GenBank/DDBJ databases">
        <title>Draft genome sequence of Geodermatophilus badlandi, a novel member of the Geodermatophilaceae isolated from badland sedimentary rocks in the Red desert, Wyoming, USA.</title>
        <authorList>
            <person name="Ben Tekaya S."/>
            <person name="Nouioui I."/>
            <person name="Flores G.M."/>
            <person name="Shaal M.N."/>
            <person name="Bredoire F."/>
            <person name="Basile F."/>
            <person name="Van Diepen L."/>
            <person name="Ward N.L."/>
        </authorList>
    </citation>
    <scope>NUCLEOTIDE SEQUENCE [LARGE SCALE GENOMIC DNA]</scope>
    <source>
        <strain evidence="1 2">WL48A</strain>
    </source>
</reference>
<dbReference type="Gene3D" id="3.40.430.10">
    <property type="entry name" value="Dihydrofolate Reductase, subunit A"/>
    <property type="match status" value="1"/>
</dbReference>
<dbReference type="EMBL" id="JBFNXQ010000087">
    <property type="protein sequence ID" value="MEX5720779.1"/>
    <property type="molecule type" value="Genomic_DNA"/>
</dbReference>
<dbReference type="Proteomes" id="UP001560045">
    <property type="component" value="Unassembled WGS sequence"/>
</dbReference>
<gene>
    <name evidence="1" type="ORF">ABQ292_20700</name>
</gene>
<evidence type="ECO:0008006" key="3">
    <source>
        <dbReference type="Google" id="ProtNLM"/>
    </source>
</evidence>
<evidence type="ECO:0000313" key="2">
    <source>
        <dbReference type="Proteomes" id="UP001560045"/>
    </source>
</evidence>
<proteinExistence type="predicted"/>
<dbReference type="SUPFAM" id="SSF53597">
    <property type="entry name" value="Dihydrofolate reductase-like"/>
    <property type="match status" value="1"/>
</dbReference>
<organism evidence="1 2">
    <name type="scientific">Geodermatophilus maliterrae</name>
    <dbReference type="NCBI Taxonomy" id="3162531"/>
    <lineage>
        <taxon>Bacteria</taxon>
        <taxon>Bacillati</taxon>
        <taxon>Actinomycetota</taxon>
        <taxon>Actinomycetes</taxon>
        <taxon>Geodermatophilales</taxon>
        <taxon>Geodermatophilaceae</taxon>
        <taxon>Geodermatophilus</taxon>
    </lineage>
</organism>
<dbReference type="RefSeq" id="WP_369209596.1">
    <property type="nucleotide sequence ID" value="NZ_JBFNXQ010000087.1"/>
</dbReference>
<comment type="caution">
    <text evidence="1">The sequence shown here is derived from an EMBL/GenBank/DDBJ whole genome shotgun (WGS) entry which is preliminary data.</text>
</comment>
<keyword evidence="2" id="KW-1185">Reference proteome</keyword>
<dbReference type="InterPro" id="IPR024072">
    <property type="entry name" value="DHFR-like_dom_sf"/>
</dbReference>
<evidence type="ECO:0000313" key="1">
    <source>
        <dbReference type="EMBL" id="MEX5720779.1"/>
    </source>
</evidence>
<name>A0ABV3XJK9_9ACTN</name>
<protein>
    <recommendedName>
        <fullName evidence="3">Dihydrofolate reductase</fullName>
    </recommendedName>
</protein>
<sequence length="87" mass="9683">MQQWISVDGMVAGPDGETDVFDAVTDSPSDRHNAALLDSVDEVLLGRRTYEEFVQFWPTAEGEALAPLVAPYGRRDRDHIVWADPIP</sequence>